<evidence type="ECO:0000313" key="2">
    <source>
        <dbReference type="Proteomes" id="UP000297322"/>
    </source>
</evidence>
<gene>
    <name evidence="1" type="ORF">E4T65_12435</name>
</gene>
<protein>
    <submittedName>
        <fullName evidence="1">Uncharacterized protein</fullName>
    </submittedName>
</protein>
<proteinExistence type="predicted"/>
<dbReference type="RefSeq" id="WP_135196465.1">
    <property type="nucleotide sequence ID" value="NZ_SPVI01000006.1"/>
</dbReference>
<dbReference type="Proteomes" id="UP000297322">
    <property type="component" value="Unassembled WGS sequence"/>
</dbReference>
<sequence length="182" mass="20805">MGKPTTGISWKAATIGETVYDLSHLSPHLWEITIPGKEGKPELPLRVNITYGLHCFARAPLPGEIVSADGWYEDSREKRVFCCLRWELSKRLPDIIATLGERRCMHTGREEFVTVEVVHQGRTFDYAVFFTVTKAKKAEGAHLNLFVNSAHERYDPLQYKKPISFKFILLNRYQGKAIKTPL</sequence>
<dbReference type="EMBL" id="SPVI01000006">
    <property type="protein sequence ID" value="TFW43166.1"/>
    <property type="molecule type" value="Genomic_DNA"/>
</dbReference>
<name>A0A4Y9TL91_PSEFL</name>
<reference evidence="1 2" key="1">
    <citation type="submission" date="2019-03" db="EMBL/GenBank/DDBJ databases">
        <title>Biocontrol and xenobiotic degradation properties of endophytic Pseudomonas fluorescens strain BRZ63.</title>
        <authorList>
            <person name="Chlebek D.A."/>
            <person name="Pinski A."/>
            <person name="Zur J.P."/>
            <person name="Michalska J."/>
            <person name="Hupert-Kocurek K.T."/>
        </authorList>
    </citation>
    <scope>NUCLEOTIDE SEQUENCE [LARGE SCALE GENOMIC DNA]</scope>
    <source>
        <strain evidence="1 2">BRZ63</strain>
    </source>
</reference>
<dbReference type="AlphaFoldDB" id="A0A4Y9TL91"/>
<organism evidence="1 2">
    <name type="scientific">Pseudomonas fluorescens</name>
    <dbReference type="NCBI Taxonomy" id="294"/>
    <lineage>
        <taxon>Bacteria</taxon>
        <taxon>Pseudomonadati</taxon>
        <taxon>Pseudomonadota</taxon>
        <taxon>Gammaproteobacteria</taxon>
        <taxon>Pseudomonadales</taxon>
        <taxon>Pseudomonadaceae</taxon>
        <taxon>Pseudomonas</taxon>
    </lineage>
</organism>
<comment type="caution">
    <text evidence="1">The sequence shown here is derived from an EMBL/GenBank/DDBJ whole genome shotgun (WGS) entry which is preliminary data.</text>
</comment>
<accession>A0A4Y9TL91</accession>
<evidence type="ECO:0000313" key="1">
    <source>
        <dbReference type="EMBL" id="TFW43166.1"/>
    </source>
</evidence>